<dbReference type="GO" id="GO:0008080">
    <property type="term" value="F:N-acetyltransferase activity"/>
    <property type="evidence" value="ECO:0007669"/>
    <property type="project" value="InterPro"/>
</dbReference>
<dbReference type="EC" id="2.3.1.1" evidence="5"/>
<evidence type="ECO:0000313" key="6">
    <source>
        <dbReference type="Proteomes" id="UP000095349"/>
    </source>
</evidence>
<gene>
    <name evidence="5" type="primary">argA</name>
    <name evidence="5" type="ORF">A4G23_03130</name>
</gene>
<name>A0A1D8G4B8_9ACTN</name>
<dbReference type="Pfam" id="PF13508">
    <property type="entry name" value="Acetyltransf_7"/>
    <property type="match status" value="1"/>
</dbReference>
<keyword evidence="1 5" id="KW-0808">Transferase</keyword>
<dbReference type="CDD" id="cd04301">
    <property type="entry name" value="NAT_SF"/>
    <property type="match status" value="1"/>
</dbReference>
<dbReference type="KEGG" id="srn:A4G23_03130"/>
<proteinExistence type="predicted"/>
<reference evidence="5 6" key="1">
    <citation type="submission" date="2016-09" db="EMBL/GenBank/DDBJ databases">
        <title>Streptomyces rubrolavendulae MJM4426 Genome sequencing and assembly.</title>
        <authorList>
            <person name="Kim J.-G."/>
        </authorList>
    </citation>
    <scope>NUCLEOTIDE SEQUENCE [LARGE SCALE GENOMIC DNA]</scope>
    <source>
        <strain evidence="5 6">MJM4426</strain>
    </source>
</reference>
<dbReference type="InterPro" id="IPR045039">
    <property type="entry name" value="NSI-like"/>
</dbReference>
<dbReference type="InterPro" id="IPR000182">
    <property type="entry name" value="GNAT_dom"/>
</dbReference>
<dbReference type="PATRIC" id="fig|285473.5.peg.3270"/>
<dbReference type="AlphaFoldDB" id="A0A1D8G4B8"/>
<feature type="domain" description="N-acetyltransferase" evidence="4">
    <location>
        <begin position="70"/>
        <end position="208"/>
    </location>
</feature>
<dbReference type="GO" id="GO:0005737">
    <property type="term" value="C:cytoplasm"/>
    <property type="evidence" value="ECO:0007669"/>
    <property type="project" value="TreeGrafter"/>
</dbReference>
<dbReference type="STRING" id="285473.A4G23_03130"/>
<dbReference type="Proteomes" id="UP000095349">
    <property type="component" value="Chromosome"/>
</dbReference>
<dbReference type="PANTHER" id="PTHR43626">
    <property type="entry name" value="ACYL-COA N-ACYLTRANSFERASE"/>
    <property type="match status" value="1"/>
</dbReference>
<dbReference type="InterPro" id="IPR016181">
    <property type="entry name" value="Acyl_CoA_acyltransferase"/>
</dbReference>
<feature type="region of interest" description="Disordered" evidence="3">
    <location>
        <begin position="1"/>
        <end position="76"/>
    </location>
</feature>
<evidence type="ECO:0000313" key="5">
    <source>
        <dbReference type="EMBL" id="AOT60263.1"/>
    </source>
</evidence>
<evidence type="ECO:0000256" key="1">
    <source>
        <dbReference type="ARBA" id="ARBA00022679"/>
    </source>
</evidence>
<protein>
    <submittedName>
        <fullName evidence="5">Amino-acid acetyltransferase</fullName>
        <ecNumber evidence="5">2.3.1.1</ecNumber>
    </submittedName>
</protein>
<dbReference type="PANTHER" id="PTHR43626:SF4">
    <property type="entry name" value="GCN5-RELATED N-ACETYLTRANSFERASE 2, CHLOROPLASTIC"/>
    <property type="match status" value="1"/>
</dbReference>
<sequence length="234" mass="25220">MSPTSSGPGPTPGPTPEPTPGPTSPTPSHAPTPTPPPTPTPTPARTPPPTPTAIPAPAPTPPTADRARTVTVRRARTSDVPAVRRLVDPYVARGILLDKATVTLYEDIQEFWVAERDEDAAVVGCGALHVMWEDLAEVRTLAVDPDFKGAGVGHQVLDKLLHTARWLGVRRVFCLTFEVDFFAKHGFVEIGETPVDGDVYSELLRSYDEGVAEFLGLERVKPNTLGNSRMLLHL</sequence>
<evidence type="ECO:0000259" key="4">
    <source>
        <dbReference type="PROSITE" id="PS51186"/>
    </source>
</evidence>
<dbReference type="NCBIfam" id="NF005921">
    <property type="entry name" value="PRK07922.1"/>
    <property type="match status" value="1"/>
</dbReference>
<keyword evidence="2 5" id="KW-0012">Acyltransferase</keyword>
<dbReference type="Gene3D" id="3.40.630.30">
    <property type="match status" value="1"/>
</dbReference>
<accession>A0A1D8G4B8</accession>
<keyword evidence="6" id="KW-1185">Reference proteome</keyword>
<dbReference type="PROSITE" id="PS51186">
    <property type="entry name" value="GNAT"/>
    <property type="match status" value="1"/>
</dbReference>
<dbReference type="EMBL" id="CP017316">
    <property type="protein sequence ID" value="AOT60263.1"/>
    <property type="molecule type" value="Genomic_DNA"/>
</dbReference>
<evidence type="ECO:0000256" key="2">
    <source>
        <dbReference type="ARBA" id="ARBA00023315"/>
    </source>
</evidence>
<organism evidence="5 6">
    <name type="scientific">Streptomyces rubrolavendulae</name>
    <dbReference type="NCBI Taxonomy" id="285473"/>
    <lineage>
        <taxon>Bacteria</taxon>
        <taxon>Bacillati</taxon>
        <taxon>Actinomycetota</taxon>
        <taxon>Actinomycetes</taxon>
        <taxon>Kitasatosporales</taxon>
        <taxon>Streptomycetaceae</taxon>
        <taxon>Streptomyces</taxon>
    </lineage>
</organism>
<feature type="compositionally biased region" description="Pro residues" evidence="3">
    <location>
        <begin position="9"/>
        <end position="62"/>
    </location>
</feature>
<evidence type="ECO:0000256" key="3">
    <source>
        <dbReference type="SAM" id="MobiDB-lite"/>
    </source>
</evidence>
<dbReference type="SUPFAM" id="SSF55729">
    <property type="entry name" value="Acyl-CoA N-acyltransferases (Nat)"/>
    <property type="match status" value="1"/>
</dbReference>